<evidence type="ECO:0000313" key="1">
    <source>
        <dbReference type="EMBL" id="GAA4182895.1"/>
    </source>
</evidence>
<organism evidence="1 2">
    <name type="scientific">Streptosporangium oxazolinicum</name>
    <dbReference type="NCBI Taxonomy" id="909287"/>
    <lineage>
        <taxon>Bacteria</taxon>
        <taxon>Bacillati</taxon>
        <taxon>Actinomycetota</taxon>
        <taxon>Actinomycetes</taxon>
        <taxon>Streptosporangiales</taxon>
        <taxon>Streptosporangiaceae</taxon>
        <taxon>Streptosporangium</taxon>
    </lineage>
</organism>
<dbReference type="EMBL" id="BAABAQ010000001">
    <property type="protein sequence ID" value="GAA4182895.1"/>
    <property type="molecule type" value="Genomic_DNA"/>
</dbReference>
<gene>
    <name evidence="1" type="ORF">GCM10022252_09530</name>
</gene>
<comment type="caution">
    <text evidence="1">The sequence shown here is derived from an EMBL/GenBank/DDBJ whole genome shotgun (WGS) entry which is preliminary data.</text>
</comment>
<accession>A0ABP8AF11</accession>
<dbReference type="Proteomes" id="UP001501251">
    <property type="component" value="Unassembled WGS sequence"/>
</dbReference>
<keyword evidence="2" id="KW-1185">Reference proteome</keyword>
<reference evidence="2" key="1">
    <citation type="journal article" date="2019" name="Int. J. Syst. Evol. Microbiol.">
        <title>The Global Catalogue of Microorganisms (GCM) 10K type strain sequencing project: providing services to taxonomists for standard genome sequencing and annotation.</title>
        <authorList>
            <consortium name="The Broad Institute Genomics Platform"/>
            <consortium name="The Broad Institute Genome Sequencing Center for Infectious Disease"/>
            <person name="Wu L."/>
            <person name="Ma J."/>
        </authorList>
    </citation>
    <scope>NUCLEOTIDE SEQUENCE [LARGE SCALE GENOMIC DNA]</scope>
    <source>
        <strain evidence="2">JCM 17388</strain>
    </source>
</reference>
<evidence type="ECO:0000313" key="2">
    <source>
        <dbReference type="Proteomes" id="UP001501251"/>
    </source>
</evidence>
<name>A0ABP8AF11_9ACTN</name>
<proteinExistence type="predicted"/>
<dbReference type="RefSeq" id="WP_344915301.1">
    <property type="nucleotide sequence ID" value="NZ_BAABAQ010000001.1"/>
</dbReference>
<sequence length="94" mass="9621">MKLNRVTPALEELALSGAHHETWAILVDALPALLPGTGERPLTGLADLLAVAVKAAALAGARADVPGLAETAARKGGSRVIEEARHLLRTISAG</sequence>
<protein>
    <submittedName>
        <fullName evidence="1">Uncharacterized protein</fullName>
    </submittedName>
</protein>